<feature type="compositionally biased region" description="Low complexity" evidence="1">
    <location>
        <begin position="133"/>
        <end position="160"/>
    </location>
</feature>
<keyword evidence="5" id="KW-1185">Reference proteome</keyword>
<keyword evidence="2" id="KW-0472">Membrane</keyword>
<feature type="compositionally biased region" description="Basic and acidic residues" evidence="1">
    <location>
        <begin position="231"/>
        <end position="240"/>
    </location>
</feature>
<feature type="region of interest" description="Disordered" evidence="1">
    <location>
        <begin position="119"/>
        <end position="208"/>
    </location>
</feature>
<feature type="region of interest" description="Disordered" evidence="1">
    <location>
        <begin position="1"/>
        <end position="38"/>
    </location>
</feature>
<proteinExistence type="predicted"/>
<comment type="caution">
    <text evidence="4">The sequence shown here is derived from an EMBL/GenBank/DDBJ whole genome shotgun (WGS) entry which is preliminary data.</text>
</comment>
<keyword evidence="2" id="KW-1133">Transmembrane helix</keyword>
<dbReference type="InterPro" id="IPR008613">
    <property type="entry name" value="Excalibur_Ca-bd_domain"/>
</dbReference>
<feature type="domain" description="Excalibur calcium-binding" evidence="3">
    <location>
        <begin position="209"/>
        <end position="245"/>
    </location>
</feature>
<feature type="region of interest" description="Disordered" evidence="1">
    <location>
        <begin position="224"/>
        <end position="247"/>
    </location>
</feature>
<feature type="transmembrane region" description="Helical" evidence="2">
    <location>
        <begin position="71"/>
        <end position="92"/>
    </location>
</feature>
<protein>
    <recommendedName>
        <fullName evidence="3">Excalibur calcium-binding domain-containing protein</fullName>
    </recommendedName>
</protein>
<feature type="transmembrane region" description="Helical" evidence="2">
    <location>
        <begin position="99"/>
        <end position="118"/>
    </location>
</feature>
<dbReference type="EMBL" id="BJOV01000005">
    <property type="protein sequence ID" value="GEE03491.1"/>
    <property type="molecule type" value="Genomic_DNA"/>
</dbReference>
<dbReference type="RefSeq" id="WP_228461637.1">
    <property type="nucleotide sequence ID" value="NZ_BJOV01000005.1"/>
</dbReference>
<sequence length="247" mass="25450">MTNPFANPFHPGNSGNSGNGPTPPPATPAPPVPGPSEPNRPGIVAKVIGWAILVFGVLGVLASFGSWSDPFMAVGLLLFGTAFIVVGATMIWRRWSWKIGGPATAALFVLSIVLSSFGNSTEESPKPATLLDTPSSSTTMSTTTTTATSTVVSSTTVTVTAEKSSEQPTSTRATRERDVDVDTPAPRRTTPAYTPPPVTQEDNSGGSAYYANCDAVRAAGKAPLHAGEPGYRSKLDRDGDGVACDGG</sequence>
<accession>A0A7I9VEA3</accession>
<feature type="compositionally biased region" description="Low complexity" evidence="1">
    <location>
        <begin position="182"/>
        <end position="192"/>
    </location>
</feature>
<reference evidence="5" key="1">
    <citation type="submission" date="2019-06" db="EMBL/GenBank/DDBJ databases">
        <title>Gordonia isolated from sludge of a wastewater treatment plant.</title>
        <authorList>
            <person name="Tamura T."/>
            <person name="Aoyama K."/>
            <person name="Kang Y."/>
            <person name="Saito S."/>
            <person name="Akiyama N."/>
            <person name="Yazawa K."/>
            <person name="Gonoi T."/>
            <person name="Mikami Y."/>
        </authorList>
    </citation>
    <scope>NUCLEOTIDE SEQUENCE [LARGE SCALE GENOMIC DNA]</scope>
    <source>
        <strain evidence="5">NBRC 107696</strain>
    </source>
</reference>
<gene>
    <name evidence="4" type="ORF">nbrc107696_39370</name>
</gene>
<name>A0A7I9VEA3_9ACTN</name>
<dbReference type="AlphaFoldDB" id="A0A7I9VEA3"/>
<dbReference type="Proteomes" id="UP000444960">
    <property type="component" value="Unassembled WGS sequence"/>
</dbReference>
<evidence type="ECO:0000256" key="1">
    <source>
        <dbReference type="SAM" id="MobiDB-lite"/>
    </source>
</evidence>
<feature type="compositionally biased region" description="Low complexity" evidence="1">
    <location>
        <begin position="7"/>
        <end position="20"/>
    </location>
</feature>
<dbReference type="Pfam" id="PF05901">
    <property type="entry name" value="Excalibur"/>
    <property type="match status" value="1"/>
</dbReference>
<keyword evidence="2" id="KW-0812">Transmembrane</keyword>
<feature type="transmembrane region" description="Helical" evidence="2">
    <location>
        <begin position="47"/>
        <end position="65"/>
    </location>
</feature>
<feature type="compositionally biased region" description="Pro residues" evidence="1">
    <location>
        <begin position="21"/>
        <end position="38"/>
    </location>
</feature>
<dbReference type="SMART" id="SM00894">
    <property type="entry name" value="Excalibur"/>
    <property type="match status" value="1"/>
</dbReference>
<organism evidence="4 5">
    <name type="scientific">Gordonia spumicola</name>
    <dbReference type="NCBI Taxonomy" id="589161"/>
    <lineage>
        <taxon>Bacteria</taxon>
        <taxon>Bacillati</taxon>
        <taxon>Actinomycetota</taxon>
        <taxon>Actinomycetes</taxon>
        <taxon>Mycobacteriales</taxon>
        <taxon>Gordoniaceae</taxon>
        <taxon>Gordonia</taxon>
    </lineage>
</organism>
<evidence type="ECO:0000259" key="3">
    <source>
        <dbReference type="SMART" id="SM00894"/>
    </source>
</evidence>
<evidence type="ECO:0000256" key="2">
    <source>
        <dbReference type="SAM" id="Phobius"/>
    </source>
</evidence>
<evidence type="ECO:0000313" key="4">
    <source>
        <dbReference type="EMBL" id="GEE03491.1"/>
    </source>
</evidence>
<evidence type="ECO:0000313" key="5">
    <source>
        <dbReference type="Proteomes" id="UP000444960"/>
    </source>
</evidence>